<dbReference type="AlphaFoldDB" id="A0AAV3UGZ2"/>
<evidence type="ECO:0000313" key="2">
    <source>
        <dbReference type="Proteomes" id="UP001501729"/>
    </source>
</evidence>
<proteinExistence type="predicted"/>
<reference evidence="1 2" key="1">
    <citation type="journal article" date="2019" name="Int. J. Syst. Evol. Microbiol.">
        <title>The Global Catalogue of Microorganisms (GCM) 10K type strain sequencing project: providing services to taxonomists for standard genome sequencing and annotation.</title>
        <authorList>
            <consortium name="The Broad Institute Genomics Platform"/>
            <consortium name="The Broad Institute Genome Sequencing Center for Infectious Disease"/>
            <person name="Wu L."/>
            <person name="Ma J."/>
        </authorList>
    </citation>
    <scope>NUCLEOTIDE SEQUENCE [LARGE SCALE GENOMIC DNA]</scope>
    <source>
        <strain evidence="1 2">JCM 17504</strain>
    </source>
</reference>
<name>A0AAV3UGZ2_9EURY</name>
<dbReference type="Proteomes" id="UP001501729">
    <property type="component" value="Unassembled WGS sequence"/>
</dbReference>
<comment type="caution">
    <text evidence="1">The sequence shown here is derived from an EMBL/GenBank/DDBJ whole genome shotgun (WGS) entry which is preliminary data.</text>
</comment>
<dbReference type="EMBL" id="BAABKX010000002">
    <property type="protein sequence ID" value="GAA5048839.1"/>
    <property type="molecule type" value="Genomic_DNA"/>
</dbReference>
<dbReference type="GeneID" id="68615830"/>
<evidence type="ECO:0000313" key="1">
    <source>
        <dbReference type="EMBL" id="GAA5048839.1"/>
    </source>
</evidence>
<sequence>MAERFNSLLPDFKEQHPNNETIQQMEPVELVGSANFNPRSMGRAPKLLQTIKMNTLTLADALNIDTGEFEEAGNSGMQVINISQQQEANQEVDVQTTLDLVNHLAMPDSNKEKLREIVHEFEEEAESEDPDESRIRGLIGDAREYSKDVALKLVMVAGKRGIDILDQAQL</sequence>
<accession>A0AAV3UGZ2</accession>
<dbReference type="RefSeq" id="WP_227777136.1">
    <property type="nucleotide sequence ID" value="NZ_BAABKX010000002.1"/>
</dbReference>
<protein>
    <submittedName>
        <fullName evidence="1">Uncharacterized protein</fullName>
    </submittedName>
</protein>
<organism evidence="1 2">
    <name type="scientific">Haladaptatus pallidirubidus</name>
    <dbReference type="NCBI Taxonomy" id="1008152"/>
    <lineage>
        <taxon>Archaea</taxon>
        <taxon>Methanobacteriati</taxon>
        <taxon>Methanobacteriota</taxon>
        <taxon>Stenosarchaea group</taxon>
        <taxon>Halobacteria</taxon>
        <taxon>Halobacteriales</taxon>
        <taxon>Haladaptataceae</taxon>
        <taxon>Haladaptatus</taxon>
    </lineage>
</organism>
<gene>
    <name evidence="1" type="ORF">GCM10025751_21060</name>
</gene>
<keyword evidence="2" id="KW-1185">Reference proteome</keyword>